<reference evidence="1" key="1">
    <citation type="submission" date="2014-09" db="EMBL/GenBank/DDBJ databases">
        <authorList>
            <person name="Magalhaes I.L.F."/>
            <person name="Oliveira U."/>
            <person name="Santos F.R."/>
            <person name="Vidigal T.H.D.A."/>
            <person name="Brescovit A.D."/>
            <person name="Santos A.J."/>
        </authorList>
    </citation>
    <scope>NUCLEOTIDE SEQUENCE</scope>
    <source>
        <tissue evidence="1">Shoot tissue taken approximately 20 cm above the soil surface</tissue>
    </source>
</reference>
<evidence type="ECO:0000313" key="1">
    <source>
        <dbReference type="EMBL" id="JAD49862.1"/>
    </source>
</evidence>
<sequence length="22" mass="2507">MLAAQGEIYYQGLMNELILAQH</sequence>
<accession>A0A0A9ARY2</accession>
<dbReference type="AlphaFoldDB" id="A0A0A9ARY2"/>
<protein>
    <submittedName>
        <fullName evidence="1">Uncharacterized protein</fullName>
    </submittedName>
</protein>
<organism evidence="1">
    <name type="scientific">Arundo donax</name>
    <name type="common">Giant reed</name>
    <name type="synonym">Donax arundinaceus</name>
    <dbReference type="NCBI Taxonomy" id="35708"/>
    <lineage>
        <taxon>Eukaryota</taxon>
        <taxon>Viridiplantae</taxon>
        <taxon>Streptophyta</taxon>
        <taxon>Embryophyta</taxon>
        <taxon>Tracheophyta</taxon>
        <taxon>Spermatophyta</taxon>
        <taxon>Magnoliopsida</taxon>
        <taxon>Liliopsida</taxon>
        <taxon>Poales</taxon>
        <taxon>Poaceae</taxon>
        <taxon>PACMAD clade</taxon>
        <taxon>Arundinoideae</taxon>
        <taxon>Arundineae</taxon>
        <taxon>Arundo</taxon>
    </lineage>
</organism>
<dbReference type="EMBL" id="GBRH01248033">
    <property type="protein sequence ID" value="JAD49862.1"/>
    <property type="molecule type" value="Transcribed_RNA"/>
</dbReference>
<proteinExistence type="predicted"/>
<reference evidence="1" key="2">
    <citation type="journal article" date="2015" name="Data Brief">
        <title>Shoot transcriptome of the giant reed, Arundo donax.</title>
        <authorList>
            <person name="Barrero R.A."/>
            <person name="Guerrero F.D."/>
            <person name="Moolhuijzen P."/>
            <person name="Goolsby J.A."/>
            <person name="Tidwell J."/>
            <person name="Bellgard S.E."/>
            <person name="Bellgard M.I."/>
        </authorList>
    </citation>
    <scope>NUCLEOTIDE SEQUENCE</scope>
    <source>
        <tissue evidence="1">Shoot tissue taken approximately 20 cm above the soil surface</tissue>
    </source>
</reference>
<name>A0A0A9ARY2_ARUDO</name>